<dbReference type="Proteomes" id="UP000735302">
    <property type="component" value="Unassembled WGS sequence"/>
</dbReference>
<name>A0AAV4AQ50_9GAST</name>
<comment type="caution">
    <text evidence="1">The sequence shown here is derived from an EMBL/GenBank/DDBJ whole genome shotgun (WGS) entry which is preliminary data.</text>
</comment>
<keyword evidence="2" id="KW-1185">Reference proteome</keyword>
<dbReference type="EMBL" id="BLXT01004163">
    <property type="protein sequence ID" value="GFO10390.1"/>
    <property type="molecule type" value="Genomic_DNA"/>
</dbReference>
<organism evidence="1 2">
    <name type="scientific">Plakobranchus ocellatus</name>
    <dbReference type="NCBI Taxonomy" id="259542"/>
    <lineage>
        <taxon>Eukaryota</taxon>
        <taxon>Metazoa</taxon>
        <taxon>Spiralia</taxon>
        <taxon>Lophotrochozoa</taxon>
        <taxon>Mollusca</taxon>
        <taxon>Gastropoda</taxon>
        <taxon>Heterobranchia</taxon>
        <taxon>Euthyneura</taxon>
        <taxon>Panpulmonata</taxon>
        <taxon>Sacoglossa</taxon>
        <taxon>Placobranchoidea</taxon>
        <taxon>Plakobranchidae</taxon>
        <taxon>Plakobranchus</taxon>
    </lineage>
</organism>
<sequence length="171" mass="19486">MVSKYPYSSWCVQILMQFAACMDHGTQEALDALLVARLPGGWFYTSLEDEEYPDNDIFACYHTAGQTALGHHLPLPVLFEEMQGVGIPLDQPVDGNCQKSLIALWLLDHQECSDQSFQNCWHLPLLTFVRNPSIEGRLKTSAAFANYKCKRFELYPEVFVKHNDDPFALVR</sequence>
<accession>A0AAV4AQ50</accession>
<gene>
    <name evidence="1" type="ORF">PoB_003689500</name>
</gene>
<protein>
    <submittedName>
        <fullName evidence="1">Uncharacterized protein</fullName>
    </submittedName>
</protein>
<evidence type="ECO:0000313" key="2">
    <source>
        <dbReference type="Proteomes" id="UP000735302"/>
    </source>
</evidence>
<proteinExistence type="predicted"/>
<evidence type="ECO:0000313" key="1">
    <source>
        <dbReference type="EMBL" id="GFO10390.1"/>
    </source>
</evidence>
<reference evidence="1 2" key="1">
    <citation type="journal article" date="2021" name="Elife">
        <title>Chloroplast acquisition without the gene transfer in kleptoplastic sea slugs, Plakobranchus ocellatus.</title>
        <authorList>
            <person name="Maeda T."/>
            <person name="Takahashi S."/>
            <person name="Yoshida T."/>
            <person name="Shimamura S."/>
            <person name="Takaki Y."/>
            <person name="Nagai Y."/>
            <person name="Toyoda A."/>
            <person name="Suzuki Y."/>
            <person name="Arimoto A."/>
            <person name="Ishii H."/>
            <person name="Satoh N."/>
            <person name="Nishiyama T."/>
            <person name="Hasebe M."/>
            <person name="Maruyama T."/>
            <person name="Minagawa J."/>
            <person name="Obokata J."/>
            <person name="Shigenobu S."/>
        </authorList>
    </citation>
    <scope>NUCLEOTIDE SEQUENCE [LARGE SCALE GENOMIC DNA]</scope>
</reference>
<dbReference type="AlphaFoldDB" id="A0AAV4AQ50"/>